<dbReference type="EMBL" id="CAJNOJ010000022">
    <property type="protein sequence ID" value="CAF0853675.1"/>
    <property type="molecule type" value="Genomic_DNA"/>
</dbReference>
<evidence type="ECO:0000313" key="8">
    <source>
        <dbReference type="EMBL" id="CAF0853675.1"/>
    </source>
</evidence>
<feature type="region of interest" description="Disordered" evidence="5">
    <location>
        <begin position="813"/>
        <end position="842"/>
    </location>
</feature>
<keyword evidence="2" id="KW-0963">Cytoplasm</keyword>
<dbReference type="Gene3D" id="2.40.50.90">
    <property type="match status" value="1"/>
</dbReference>
<dbReference type="PANTHER" id="PTHR22948:SF29">
    <property type="entry name" value="FI02030P-RELATED"/>
    <property type="match status" value="1"/>
</dbReference>
<evidence type="ECO:0000259" key="6">
    <source>
        <dbReference type="PROSITE" id="PS50304"/>
    </source>
</evidence>
<name>A0A813WE17_ADIRI</name>
<evidence type="ECO:0000256" key="4">
    <source>
        <dbReference type="ARBA" id="ARBA00022871"/>
    </source>
</evidence>
<dbReference type="SUPFAM" id="SSF63748">
    <property type="entry name" value="Tudor/PWWP/MBT"/>
    <property type="match status" value="1"/>
</dbReference>
<dbReference type="Gene3D" id="2.30.30.140">
    <property type="match status" value="1"/>
</dbReference>
<feature type="compositionally biased region" description="Basic and acidic residues" evidence="5">
    <location>
        <begin position="117"/>
        <end position="128"/>
    </location>
</feature>
<dbReference type="GO" id="GO:0007283">
    <property type="term" value="P:spermatogenesis"/>
    <property type="evidence" value="ECO:0007669"/>
    <property type="project" value="UniProtKB-KW"/>
</dbReference>
<dbReference type="PROSITE" id="PS50304">
    <property type="entry name" value="TUDOR"/>
    <property type="match status" value="1"/>
</dbReference>
<dbReference type="InterPro" id="IPR041966">
    <property type="entry name" value="LOTUS-like"/>
</dbReference>
<dbReference type="GO" id="GO:0030154">
    <property type="term" value="P:cell differentiation"/>
    <property type="evidence" value="ECO:0007669"/>
    <property type="project" value="UniProtKB-ARBA"/>
</dbReference>
<proteinExistence type="predicted"/>
<evidence type="ECO:0008006" key="10">
    <source>
        <dbReference type="Google" id="ProtNLM"/>
    </source>
</evidence>
<keyword evidence="4" id="KW-0221">Differentiation</keyword>
<dbReference type="InterPro" id="IPR035437">
    <property type="entry name" value="SNase_OB-fold_sf"/>
</dbReference>
<dbReference type="Gene3D" id="3.30.420.610">
    <property type="entry name" value="LOTUS domain-like"/>
    <property type="match status" value="1"/>
</dbReference>
<evidence type="ECO:0000256" key="5">
    <source>
        <dbReference type="SAM" id="MobiDB-lite"/>
    </source>
</evidence>
<keyword evidence="3" id="KW-0677">Repeat</keyword>
<feature type="domain" description="HTH OST-type" evidence="7">
    <location>
        <begin position="5"/>
        <end position="80"/>
    </location>
</feature>
<evidence type="ECO:0000256" key="3">
    <source>
        <dbReference type="ARBA" id="ARBA00022737"/>
    </source>
</evidence>
<protein>
    <recommendedName>
        <fullName evidence="10">Tudor domain-containing protein 7</fullName>
    </recommendedName>
</protein>
<comment type="caution">
    <text evidence="8">The sequence shown here is derived from an EMBL/GenBank/DDBJ whole genome shotgun (WGS) entry which is preliminary data.</text>
</comment>
<dbReference type="OrthoDB" id="10034606at2759"/>
<feature type="compositionally biased region" description="Polar residues" evidence="5">
    <location>
        <begin position="813"/>
        <end position="841"/>
    </location>
</feature>
<accession>A0A813WE17</accession>
<keyword evidence="4" id="KW-0744">Spermatogenesis</keyword>
<evidence type="ECO:0000256" key="1">
    <source>
        <dbReference type="ARBA" id="ARBA00004496"/>
    </source>
</evidence>
<comment type="subcellular location">
    <subcellularLocation>
        <location evidence="1">Cytoplasm</location>
    </subcellularLocation>
</comment>
<dbReference type="Proteomes" id="UP000663852">
    <property type="component" value="Unassembled WGS sequence"/>
</dbReference>
<dbReference type="GO" id="GO:0005737">
    <property type="term" value="C:cytoplasm"/>
    <property type="evidence" value="ECO:0007669"/>
    <property type="project" value="UniProtKB-SubCell"/>
</dbReference>
<dbReference type="InterPro" id="IPR025605">
    <property type="entry name" value="OST-HTH/LOTUS_dom"/>
</dbReference>
<dbReference type="CDD" id="cd09972">
    <property type="entry name" value="LOTUS_TDRD_OSKAR"/>
    <property type="match status" value="1"/>
</dbReference>
<dbReference type="PANTHER" id="PTHR22948">
    <property type="entry name" value="TUDOR DOMAIN CONTAINING PROTEIN"/>
    <property type="match status" value="1"/>
</dbReference>
<feature type="region of interest" description="Disordered" evidence="5">
    <location>
        <begin position="90"/>
        <end position="208"/>
    </location>
</feature>
<dbReference type="Pfam" id="PF00567">
    <property type="entry name" value="TUDOR"/>
    <property type="match status" value="1"/>
</dbReference>
<organism evidence="8 9">
    <name type="scientific">Adineta ricciae</name>
    <name type="common">Rotifer</name>
    <dbReference type="NCBI Taxonomy" id="249248"/>
    <lineage>
        <taxon>Eukaryota</taxon>
        <taxon>Metazoa</taxon>
        <taxon>Spiralia</taxon>
        <taxon>Gnathifera</taxon>
        <taxon>Rotifera</taxon>
        <taxon>Eurotatoria</taxon>
        <taxon>Bdelloidea</taxon>
        <taxon>Adinetida</taxon>
        <taxon>Adinetidae</taxon>
        <taxon>Adineta</taxon>
    </lineage>
</organism>
<sequence length="922" mass="106321">MSDIDIGIIKQEVLSLLVSAKYGLTERDLLNDYRTYNSNKDLPYKELGFPSLILLLRSWPDVCRIQQQGNNGPIKILAMEEESTKHILSMVKGQREGKSRRRARGGHNRGRGRGHHSNRDNHDARFSDHVYNNRSRGNGRGALNTRLAHNNNRFDRSNASNQHPKTRGNISASPRFAKQQSQTRPYGSGSVQSTFSSRQTTNFSTAADRQVINNSASLRITFNNTATDNDIQQSPTTPQQFLENEINEEEYQYDEEVEDAVINNLQTLLTQYPYGVRLLALDNLYKEKYGKSLLAELKITNILLLQDIVDDFACILRREEADGSCDHIITLKDPKQVEQTQAHALQQITDSGVVPSTFRYANNLFTYINDPRFQGFVSEIDKNEHCLHIQPVRYQEHIETLMEELDSYYSSTQSNALIIKDLEAGLSCVTQYDHAYHRVFIKETDLYRCVIVYIDYGTVEEVNKEDRQFKYLLNHFAELPCMAIACRLDDVYFLPDDTQWAPDTYNEVYQLCKNTPFFIEPTDRLNGLLTIRIFDADNRSLNDIVIEWNLAVRLSEMSNNEQARHHGPKPVQLTFEILDHAVQCPLPTSDPSTPESNTTNAVFQFPDQTTSIQTNNHLSNTEHRCKLVPIDEMNVLCLIRHTNDRPHIPCFNLAQLLNASESDILSQTLLSRTRLQLTDEYRSVYDFYRQRNLTCCLHIHQNFLFVFDLISTMKFIEQLTLPGGEILVEALHEHVNASSNPQFWKNDYEYRKPSTNQSSDQKNIERYNELLERRRNILCNMLRIDDIHVCSLQLESIENELQTLIEQMRVGAPSQQNTKTPLSNPPGFSTTIQNNRQPNSNDKLKDLMERCKKLINTILILNDYVDVDDNVTNYIQTNLAYLGTKKKSSQDEQLKKDYSDFLENLTLIVNDLQHQLPLPVPY</sequence>
<feature type="compositionally biased region" description="Basic residues" evidence="5">
    <location>
        <begin position="98"/>
        <end position="116"/>
    </location>
</feature>
<reference evidence="8" key="1">
    <citation type="submission" date="2021-02" db="EMBL/GenBank/DDBJ databases">
        <authorList>
            <person name="Nowell W R."/>
        </authorList>
    </citation>
    <scope>NUCLEOTIDE SEQUENCE</scope>
</reference>
<dbReference type="PROSITE" id="PS51644">
    <property type="entry name" value="HTH_OST"/>
    <property type="match status" value="1"/>
</dbReference>
<dbReference type="InterPro" id="IPR002999">
    <property type="entry name" value="Tudor"/>
</dbReference>
<evidence type="ECO:0000259" key="7">
    <source>
        <dbReference type="PROSITE" id="PS51644"/>
    </source>
</evidence>
<dbReference type="InterPro" id="IPR050621">
    <property type="entry name" value="Tudor_domain_containing"/>
</dbReference>
<evidence type="ECO:0000256" key="2">
    <source>
        <dbReference type="ARBA" id="ARBA00022490"/>
    </source>
</evidence>
<evidence type="ECO:0000313" key="9">
    <source>
        <dbReference type="Proteomes" id="UP000663852"/>
    </source>
</evidence>
<dbReference type="Pfam" id="PF12872">
    <property type="entry name" value="OST-HTH"/>
    <property type="match status" value="1"/>
</dbReference>
<dbReference type="AlphaFoldDB" id="A0A813WE17"/>
<feature type="domain" description="Tudor" evidence="6">
    <location>
        <begin position="421"/>
        <end position="479"/>
    </location>
</feature>
<feature type="compositionally biased region" description="Polar residues" evidence="5">
    <location>
        <begin position="147"/>
        <end position="208"/>
    </location>
</feature>
<gene>
    <name evidence="8" type="ORF">EDS130_LOCUS7444</name>
</gene>